<dbReference type="AlphaFoldDB" id="A0A8C4KGZ2"/>
<dbReference type="SUPFAM" id="SSF56112">
    <property type="entry name" value="Protein kinase-like (PK-like)"/>
    <property type="match status" value="1"/>
</dbReference>
<dbReference type="Ensembl" id="ENSDNVT00000025054.1">
    <property type="protein sequence ID" value="ENSDNVP00000020781.1"/>
    <property type="gene ID" value="ENSDNVG00000014517.1"/>
</dbReference>
<name>A0A8C4KGZ2_DRONO</name>
<accession>A0A8C4KGZ2</accession>
<evidence type="ECO:0000313" key="2">
    <source>
        <dbReference type="Proteomes" id="UP000694423"/>
    </source>
</evidence>
<reference evidence="1" key="2">
    <citation type="submission" date="2025-09" db="UniProtKB">
        <authorList>
            <consortium name="Ensembl"/>
        </authorList>
    </citation>
    <scope>IDENTIFICATION</scope>
</reference>
<keyword evidence="2" id="KW-1185">Reference proteome</keyword>
<dbReference type="Proteomes" id="UP000694423">
    <property type="component" value="Unplaced"/>
</dbReference>
<organism evidence="1 2">
    <name type="scientific">Dromaius novaehollandiae</name>
    <name type="common">Emu</name>
    <dbReference type="NCBI Taxonomy" id="8790"/>
    <lineage>
        <taxon>Eukaryota</taxon>
        <taxon>Metazoa</taxon>
        <taxon>Chordata</taxon>
        <taxon>Craniata</taxon>
        <taxon>Vertebrata</taxon>
        <taxon>Euteleostomi</taxon>
        <taxon>Archelosauria</taxon>
        <taxon>Archosauria</taxon>
        <taxon>Dinosauria</taxon>
        <taxon>Saurischia</taxon>
        <taxon>Theropoda</taxon>
        <taxon>Coelurosauria</taxon>
        <taxon>Aves</taxon>
        <taxon>Palaeognathae</taxon>
        <taxon>Casuariiformes</taxon>
        <taxon>Dromaiidae</taxon>
        <taxon>Dromaius</taxon>
    </lineage>
</organism>
<dbReference type="Gene3D" id="3.30.200.20">
    <property type="entry name" value="Phosphorylase Kinase, domain 1"/>
    <property type="match status" value="1"/>
</dbReference>
<proteinExistence type="predicted"/>
<reference evidence="1" key="1">
    <citation type="submission" date="2025-08" db="UniProtKB">
        <authorList>
            <consortium name="Ensembl"/>
        </authorList>
    </citation>
    <scope>IDENTIFICATION</scope>
</reference>
<protein>
    <submittedName>
        <fullName evidence="1">Testis specific serine kinase 4</fullName>
    </submittedName>
</protein>
<evidence type="ECO:0000313" key="1">
    <source>
        <dbReference type="Ensembl" id="ENSDNVP00000020781.1"/>
    </source>
</evidence>
<sequence>MGRGMAEVAPPATPTVLEQFGYELKQMLGHSTYGKVYKAVACQQRAQVAIKVISKRKTPEEYLRELLPHHIQDVILRLLCPASQRLSAQELLQTPWVSRFLPPGPLGDLPSATEAPET</sequence>
<dbReference type="InterPro" id="IPR011009">
    <property type="entry name" value="Kinase-like_dom_sf"/>
</dbReference>